<evidence type="ECO:0000256" key="1">
    <source>
        <dbReference type="ARBA" id="ARBA00000558"/>
    </source>
</evidence>
<evidence type="ECO:0000256" key="2">
    <source>
        <dbReference type="ARBA" id="ARBA00004865"/>
    </source>
</evidence>
<evidence type="ECO:0000256" key="12">
    <source>
        <dbReference type="PIRSR" id="PIRSR016408-1"/>
    </source>
</evidence>
<dbReference type="FunFam" id="3.30.310.50:FF:000003">
    <property type="entry name" value="Phosphoacetylglucosamine mutase"/>
    <property type="match status" value="1"/>
</dbReference>
<gene>
    <name evidence="19" type="primary">PCM1</name>
    <name evidence="19" type="ORF">MVES_000572</name>
</gene>
<dbReference type="InterPro" id="IPR036900">
    <property type="entry name" value="A-D-PHexomutase_C_sf"/>
</dbReference>
<dbReference type="Pfam" id="PF21404">
    <property type="entry name" value="AMG1_III"/>
    <property type="match status" value="1"/>
</dbReference>
<keyword evidence="7 11" id="KW-0460">Magnesium</keyword>
<dbReference type="EMBL" id="KZ454987">
    <property type="protein sequence ID" value="PKI85946.1"/>
    <property type="molecule type" value="Genomic_DNA"/>
</dbReference>
<dbReference type="InterPro" id="IPR005843">
    <property type="entry name" value="A-D-PHexomutase_C"/>
</dbReference>
<dbReference type="InterPro" id="IPR016657">
    <property type="entry name" value="PAGM"/>
</dbReference>
<keyword evidence="8 11" id="KW-0413">Isomerase</keyword>
<dbReference type="Pfam" id="PF21405">
    <property type="entry name" value="AMG1_II"/>
    <property type="match status" value="1"/>
</dbReference>
<dbReference type="FunFam" id="3.40.120.10:FF:000038">
    <property type="entry name" value="Phosphoacetylglucosamine mutase"/>
    <property type="match status" value="1"/>
</dbReference>
<evidence type="ECO:0000313" key="20">
    <source>
        <dbReference type="Proteomes" id="UP000232875"/>
    </source>
</evidence>
<comment type="catalytic activity">
    <reaction evidence="1 11">
        <text>N-acetyl-alpha-D-glucosamine 1-phosphate = N-acetyl-D-glucosamine 6-phosphate</text>
        <dbReference type="Rhea" id="RHEA:23804"/>
        <dbReference type="ChEBI" id="CHEBI:57513"/>
        <dbReference type="ChEBI" id="CHEBI:57776"/>
        <dbReference type="EC" id="5.4.2.3"/>
    </reaction>
</comment>
<feature type="domain" description="Alpha-D-phosphohexomutase C-terminal" evidence="15">
    <location>
        <begin position="478"/>
        <end position="538"/>
    </location>
</feature>
<dbReference type="GO" id="GO:0004610">
    <property type="term" value="F:phosphoacetylglucosamine mutase activity"/>
    <property type="evidence" value="ECO:0007669"/>
    <property type="project" value="UniProtKB-UniRule"/>
</dbReference>
<evidence type="ECO:0000256" key="14">
    <source>
        <dbReference type="PIRSR" id="PIRSR016408-3"/>
    </source>
</evidence>
<keyword evidence="20" id="KW-1185">Reference proteome</keyword>
<proteinExistence type="inferred from homology"/>
<dbReference type="GO" id="GO:0000287">
    <property type="term" value="F:magnesium ion binding"/>
    <property type="evidence" value="ECO:0007669"/>
    <property type="project" value="InterPro"/>
</dbReference>
<dbReference type="GO" id="GO:0006048">
    <property type="term" value="P:UDP-N-acetylglucosamine biosynthetic process"/>
    <property type="evidence" value="ECO:0007669"/>
    <property type="project" value="UniProtKB-UniRule"/>
</dbReference>
<comment type="pathway">
    <text evidence="2 11">Nucleotide-sugar biosynthesis; UDP-N-acetyl-alpha-D-glucosamine biosynthesis; N-acetyl-alpha-D-glucosamine 1-phosphate from alpha-D-glucosamine 6-phosphate (route I): step 2/2.</text>
</comment>
<evidence type="ECO:0000259" key="15">
    <source>
        <dbReference type="Pfam" id="PF00408"/>
    </source>
</evidence>
<dbReference type="AlphaFoldDB" id="A0A2N1JHB6"/>
<dbReference type="STRING" id="2020962.A0A2N1JHB6"/>
<feature type="active site" description="Phosphoserine intermediate" evidence="12">
    <location>
        <position position="70"/>
    </location>
</feature>
<evidence type="ECO:0000256" key="6">
    <source>
        <dbReference type="ARBA" id="ARBA00022723"/>
    </source>
</evidence>
<dbReference type="Gene3D" id="3.30.310.50">
    <property type="entry name" value="Alpha-D-phosphohexomutase, C-terminal domain"/>
    <property type="match status" value="1"/>
</dbReference>
<dbReference type="InterPro" id="IPR016055">
    <property type="entry name" value="A-D-PHexomutase_a/b/a-I/II/III"/>
</dbReference>
<dbReference type="UniPathway" id="UPA00113">
    <property type="reaction ID" value="UER00530"/>
</dbReference>
<dbReference type="EC" id="5.4.2.3" evidence="4 11"/>
<feature type="domain" description="Alpha-D-phosphohexomutase alpha/beta/alpha" evidence="16">
    <location>
        <begin position="63"/>
        <end position="94"/>
    </location>
</feature>
<dbReference type="SUPFAM" id="SSF55957">
    <property type="entry name" value="Phosphoglucomutase, C-terminal domain"/>
    <property type="match status" value="1"/>
</dbReference>
<evidence type="ECO:0000259" key="16">
    <source>
        <dbReference type="Pfam" id="PF02878"/>
    </source>
</evidence>
<comment type="cofactor">
    <cofactor evidence="11 14">
        <name>Mg(2+)</name>
        <dbReference type="ChEBI" id="CHEBI:18420"/>
    </cofactor>
    <text evidence="11 14">Binds 1 Mg(2+) ion per subunit.</text>
</comment>
<dbReference type="OrthoDB" id="1928at2759"/>
<dbReference type="InterPro" id="IPR005844">
    <property type="entry name" value="A-D-PHexomutase_a/b/a-I"/>
</dbReference>
<evidence type="ECO:0000256" key="13">
    <source>
        <dbReference type="PIRSR" id="PIRSR016408-2"/>
    </source>
</evidence>
<feature type="binding site" evidence="13">
    <location>
        <begin position="385"/>
        <end position="387"/>
    </location>
    <ligand>
        <name>substrate</name>
    </ligand>
</feature>
<name>A0A2N1JHB6_9BASI</name>
<feature type="binding site" evidence="14">
    <location>
        <position position="293"/>
    </location>
    <ligand>
        <name>Mg(2+)</name>
        <dbReference type="ChEBI" id="CHEBI:18420"/>
    </ligand>
</feature>
<evidence type="ECO:0000256" key="8">
    <source>
        <dbReference type="ARBA" id="ARBA00023235"/>
    </source>
</evidence>
<evidence type="ECO:0000313" key="19">
    <source>
        <dbReference type="EMBL" id="PKI85946.1"/>
    </source>
</evidence>
<feature type="binding site" description="via phosphate group" evidence="14">
    <location>
        <position position="70"/>
    </location>
    <ligand>
        <name>Mg(2+)</name>
        <dbReference type="ChEBI" id="CHEBI:18420"/>
    </ligand>
</feature>
<dbReference type="CDD" id="cd03086">
    <property type="entry name" value="PGM3"/>
    <property type="match status" value="1"/>
</dbReference>
<dbReference type="InterPro" id="IPR016066">
    <property type="entry name" value="A-D-PHexomutase_CS"/>
</dbReference>
<dbReference type="SUPFAM" id="SSF53738">
    <property type="entry name" value="Phosphoglucomutase, first 3 domains"/>
    <property type="match status" value="3"/>
</dbReference>
<protein>
    <recommendedName>
        <fullName evidence="4 11">Phosphoacetylglucosamine mutase</fullName>
        <shortName evidence="11">PAGM</shortName>
        <ecNumber evidence="4 11">5.4.2.3</ecNumber>
    </recommendedName>
    <alternativeName>
        <fullName evidence="10 11">Acetylglucosamine phosphomutase</fullName>
    </alternativeName>
    <alternativeName>
        <fullName evidence="9 11">N-acetylglucosamine-phosphate mutase</fullName>
    </alternativeName>
</protein>
<evidence type="ECO:0000256" key="4">
    <source>
        <dbReference type="ARBA" id="ARBA00012731"/>
    </source>
</evidence>
<feature type="domain" description="Alpha-D-phosphohexomutase alpha/beta/alpha" evidence="16">
    <location>
        <begin position="105"/>
        <end position="180"/>
    </location>
</feature>
<dbReference type="Pfam" id="PF00408">
    <property type="entry name" value="PGM_PMM_IV"/>
    <property type="match status" value="1"/>
</dbReference>
<dbReference type="GO" id="GO:0005975">
    <property type="term" value="P:carbohydrate metabolic process"/>
    <property type="evidence" value="ECO:0007669"/>
    <property type="project" value="InterPro"/>
</dbReference>
<evidence type="ECO:0000256" key="9">
    <source>
        <dbReference type="ARBA" id="ARBA00031926"/>
    </source>
</evidence>
<dbReference type="PIRSF" id="PIRSF016408">
    <property type="entry name" value="PAGM"/>
    <property type="match status" value="1"/>
</dbReference>
<comment type="function">
    <text evidence="11">Catalyzes the conversion of GlcNAc-6-P into GlcNAc-1-P during the synthesis of uridine diphosphate/UDP-GlcNAc, which is a biosynthetic precursor of chitin and also supplies the amino sugars for N-linked oligosaccharides of glycoproteins.</text>
</comment>
<dbReference type="InterPro" id="IPR049022">
    <property type="entry name" value="AMG1_III"/>
</dbReference>
<reference evidence="19 20" key="1">
    <citation type="submission" date="2017-10" db="EMBL/GenBank/DDBJ databases">
        <title>A novel species of cold-tolerant Malassezia isolated from bats.</title>
        <authorList>
            <person name="Lorch J.M."/>
            <person name="Palmer J.M."/>
            <person name="Vanderwolf K.J."/>
            <person name="Schmidt K.Z."/>
            <person name="Verant M.L."/>
            <person name="Weller T.J."/>
            <person name="Blehert D.S."/>
        </authorList>
    </citation>
    <scope>NUCLEOTIDE SEQUENCE [LARGE SCALE GENOMIC DNA]</scope>
    <source>
        <strain evidence="19 20">NWHC:44797-103</strain>
    </source>
</reference>
<keyword evidence="5" id="KW-0597">Phosphoprotein</keyword>
<keyword evidence="6 11" id="KW-0479">Metal-binding</keyword>
<dbReference type="Pfam" id="PF02878">
    <property type="entry name" value="PGM_PMM_I"/>
    <property type="match status" value="2"/>
</dbReference>
<dbReference type="InterPro" id="IPR049023">
    <property type="entry name" value="AMG1_II"/>
</dbReference>
<feature type="binding site" evidence="13">
    <location>
        <position position="519"/>
    </location>
    <ligand>
        <name>substrate</name>
    </ligand>
</feature>
<feature type="binding site" evidence="13">
    <location>
        <begin position="510"/>
        <end position="514"/>
    </location>
    <ligand>
        <name>substrate</name>
    </ligand>
</feature>
<evidence type="ECO:0000256" key="11">
    <source>
        <dbReference type="PIRNR" id="PIRNR016408"/>
    </source>
</evidence>
<organism evidence="19 20">
    <name type="scientific">Malassezia vespertilionis</name>
    <dbReference type="NCBI Taxonomy" id="2020962"/>
    <lineage>
        <taxon>Eukaryota</taxon>
        <taxon>Fungi</taxon>
        <taxon>Dikarya</taxon>
        <taxon>Basidiomycota</taxon>
        <taxon>Ustilaginomycotina</taxon>
        <taxon>Malasseziomycetes</taxon>
        <taxon>Malasseziales</taxon>
        <taxon>Malasseziaceae</taxon>
        <taxon>Malassezia</taxon>
    </lineage>
</organism>
<dbReference type="PANTHER" id="PTHR45955">
    <property type="entry name" value="PHOSPHOACETYLGLUCOSAMINE MUTASE"/>
    <property type="match status" value="1"/>
</dbReference>
<dbReference type="Gene3D" id="3.40.120.10">
    <property type="entry name" value="Alpha-D-Glucose-1,6-Bisphosphate, subunit A, domain 3"/>
    <property type="match status" value="2"/>
</dbReference>
<feature type="binding site" evidence="14">
    <location>
        <position position="289"/>
    </location>
    <ligand>
        <name>Mg(2+)</name>
        <dbReference type="ChEBI" id="CHEBI:18420"/>
    </ligand>
</feature>
<dbReference type="PROSITE" id="PS00710">
    <property type="entry name" value="PGM_PMM"/>
    <property type="match status" value="1"/>
</dbReference>
<evidence type="ECO:0000259" key="17">
    <source>
        <dbReference type="Pfam" id="PF21404"/>
    </source>
</evidence>
<evidence type="ECO:0000256" key="10">
    <source>
        <dbReference type="ARBA" id="ARBA00032065"/>
    </source>
</evidence>
<evidence type="ECO:0000256" key="5">
    <source>
        <dbReference type="ARBA" id="ARBA00022553"/>
    </source>
</evidence>
<dbReference type="PANTHER" id="PTHR45955:SF1">
    <property type="entry name" value="PHOSPHOACETYLGLUCOSAMINE MUTASE"/>
    <property type="match status" value="1"/>
</dbReference>
<dbReference type="Proteomes" id="UP000232875">
    <property type="component" value="Unassembled WGS sequence"/>
</dbReference>
<sequence>MPPVHALPVEAIVRALAAHPKSAAHIVYGTAGFRTKAALLDSTCFRIGLIGALRSKALDGKVVGLMVTASHNPEPDNGVKIVDARGEMLDAAWEPVCTRIANAATAEELVQELQHVVDAFQIDLSVPARVVYAWDTRPSSPSLVRAIVDGMDAIGAEKMDGGLLTTPQLHYLVFAYNTAGTPDAYGEPTEEGYYHKLGDAYLSATQNKPAPVTLVVDCANGVGAKSLQGLEKVVPHDRLPLQLLRTEMKAPGALNNGCGADFVKTNQKLPAGYDQESHVQQNTLLCSFDGDADRIVFYYLTGPPEKSENFHLLDGDRIAALAADYLSELVEQSGLDVQLGCVQTAYANGSSTLYLEKRVPVAFTPTGVKHLHHEAEKYDIGIYFEANGHGTVLFSKRAMQAIRDAKPSTPAAHAAVQQLAGLAAVINQTVGDAVSDMLMVLVILAARQWGPVEWDALYTDLPNRLCKVQVSDRTQFKTTDAERRLTSPAGMQAQIDALVAQYPLGRSFVRPSGTEDVVRVYAEAAKAEDVAALAKQVTALVETA</sequence>
<evidence type="ECO:0000256" key="7">
    <source>
        <dbReference type="ARBA" id="ARBA00022842"/>
    </source>
</evidence>
<feature type="domain" description="Phosphoacetylglucosamine mutase AMG1" evidence="17">
    <location>
        <begin position="314"/>
        <end position="449"/>
    </location>
</feature>
<evidence type="ECO:0000259" key="18">
    <source>
        <dbReference type="Pfam" id="PF21405"/>
    </source>
</evidence>
<evidence type="ECO:0000256" key="3">
    <source>
        <dbReference type="ARBA" id="ARBA00010231"/>
    </source>
</evidence>
<accession>A0A2N1JHB6</accession>
<feature type="binding site" evidence="14">
    <location>
        <position position="291"/>
    </location>
    <ligand>
        <name>Mg(2+)</name>
        <dbReference type="ChEBI" id="CHEBI:18420"/>
    </ligand>
</feature>
<comment type="similarity">
    <text evidence="3 11">Belongs to the phosphohexose mutase family.</text>
</comment>
<feature type="domain" description="Phosphoacetylglucosamine mutase AMG1" evidence="18">
    <location>
        <begin position="213"/>
        <end position="296"/>
    </location>
</feature>